<evidence type="ECO:0000313" key="13">
    <source>
        <dbReference type="EMBL" id="CAI8013479.1"/>
    </source>
</evidence>
<evidence type="ECO:0000256" key="3">
    <source>
        <dbReference type="ARBA" id="ARBA00022801"/>
    </source>
</evidence>
<evidence type="ECO:0000256" key="10">
    <source>
        <dbReference type="ARBA" id="ARBA00041760"/>
    </source>
</evidence>
<dbReference type="AlphaFoldDB" id="A0AA35WAJ9"/>
<dbReference type="PANTHER" id="PTHR46516:SF1">
    <property type="entry name" value="TRNA-SPECIFIC ADENOSINE DEAMINASE 1"/>
    <property type="match status" value="1"/>
</dbReference>
<evidence type="ECO:0000256" key="7">
    <source>
        <dbReference type="ARBA" id="ARBA00038326"/>
    </source>
</evidence>
<evidence type="ECO:0000256" key="8">
    <source>
        <dbReference type="ARBA" id="ARBA00038940"/>
    </source>
</evidence>
<dbReference type="GO" id="GO:0003723">
    <property type="term" value="F:RNA binding"/>
    <property type="evidence" value="ECO:0007669"/>
    <property type="project" value="InterPro"/>
</dbReference>
<evidence type="ECO:0000256" key="9">
    <source>
        <dbReference type="ARBA" id="ARBA00040502"/>
    </source>
</evidence>
<name>A0AA35WAJ9_GEOBA</name>
<evidence type="ECO:0000256" key="4">
    <source>
        <dbReference type="ARBA" id="ARBA00022833"/>
    </source>
</evidence>
<dbReference type="PANTHER" id="PTHR46516">
    <property type="entry name" value="TRNA-SPECIFIC ADENOSINE DEAMINASE 1"/>
    <property type="match status" value="1"/>
</dbReference>
<keyword evidence="3" id="KW-0378">Hydrolase</keyword>
<dbReference type="Proteomes" id="UP001174909">
    <property type="component" value="Unassembled WGS sequence"/>
</dbReference>
<dbReference type="EC" id="3.5.4.34" evidence="8"/>
<gene>
    <name evidence="13" type="ORF">GBAR_LOCUS8543</name>
</gene>
<keyword evidence="2" id="KW-0479">Metal-binding</keyword>
<reference evidence="13" key="1">
    <citation type="submission" date="2023-03" db="EMBL/GenBank/DDBJ databases">
        <authorList>
            <person name="Steffen K."/>
            <person name="Cardenas P."/>
        </authorList>
    </citation>
    <scope>NUCLEOTIDE SEQUENCE</scope>
</reference>
<sequence>MPSSASVHQLEQGIRSRKGKMCVHGHDFHSQIVSISLKKYSELPRRGKPRSKEEWTPLSAFILSSGQELTVVSLGTGSKCIGKGKMSPEGWIVNDSHAEVVARRCFVRYLMHQVLMAAQAKESIFEAVTTKTPGGEGEVLYALRPGLTFHFFSSQSPCGDASIFPRCTAAKRKHEVDDSICSTKKKAKSETSQTLENSDSLFSPWVERECPGGSEEARDTSAVPDIHRTGAKCVRGGAQDERRAGVDYHTVGALRTKPGRGNPTLSMSCSDKLMRWTVLGTQGALLSHLLASPVYLSSVTMCGEVFSECSAQRALCKRTETLRLSETVQSSGYCVHLPEIAHVRAPSDELAEVWKEVAISEESSKKLAPGAICWAKTGAGAEVLVQGLRQGWNAKKPPTRSASVSICKRRIYEDFEVLLTHLSSLPFSLRSQDARKCYYETKRAAVKYWTAREEFLEHFPTWYVCDGSVHEMFDGPGGSKSSSPTAGQ</sequence>
<keyword evidence="14" id="KW-1185">Reference proteome</keyword>
<evidence type="ECO:0000259" key="12">
    <source>
        <dbReference type="PROSITE" id="PS50141"/>
    </source>
</evidence>
<comment type="cofactor">
    <cofactor evidence="5">
        <name>1D-myo-inositol hexakisphosphate</name>
        <dbReference type="ChEBI" id="CHEBI:58130"/>
    </cofactor>
</comment>
<dbReference type="GO" id="GO:0043829">
    <property type="term" value="F:tRNA-specific adenosine-37 deaminase activity"/>
    <property type="evidence" value="ECO:0007669"/>
    <property type="project" value="UniProtKB-EC"/>
</dbReference>
<dbReference type="GO" id="GO:0046872">
    <property type="term" value="F:metal ion binding"/>
    <property type="evidence" value="ECO:0007669"/>
    <property type="project" value="UniProtKB-KW"/>
</dbReference>
<dbReference type="InterPro" id="IPR002466">
    <property type="entry name" value="A_deamin"/>
</dbReference>
<keyword evidence="1" id="KW-0819">tRNA processing</keyword>
<evidence type="ECO:0000256" key="5">
    <source>
        <dbReference type="ARBA" id="ARBA00037026"/>
    </source>
</evidence>
<proteinExistence type="inferred from homology"/>
<comment type="catalytic activity">
    <reaction evidence="11">
        <text>adenosine(37) in tRNA(Ala) + H2O + H(+) = inosine(37) in tRNA(Ala) + NH4(+)</text>
        <dbReference type="Rhea" id="RHEA:50968"/>
        <dbReference type="Rhea" id="RHEA-COMP:12855"/>
        <dbReference type="Rhea" id="RHEA-COMP:12856"/>
        <dbReference type="ChEBI" id="CHEBI:15377"/>
        <dbReference type="ChEBI" id="CHEBI:15378"/>
        <dbReference type="ChEBI" id="CHEBI:28938"/>
        <dbReference type="ChEBI" id="CHEBI:74411"/>
        <dbReference type="ChEBI" id="CHEBI:82852"/>
        <dbReference type="EC" id="3.5.4.34"/>
    </reaction>
</comment>
<comment type="caution">
    <text evidence="13">The sequence shown here is derived from an EMBL/GenBank/DDBJ whole genome shotgun (WGS) entry which is preliminary data.</text>
</comment>
<dbReference type="EMBL" id="CASHTH010001265">
    <property type="protein sequence ID" value="CAI8013479.1"/>
    <property type="molecule type" value="Genomic_DNA"/>
</dbReference>
<accession>A0AA35WAJ9</accession>
<comment type="similarity">
    <text evidence="7">Belongs to the ADAT1 family.</text>
</comment>
<feature type="domain" description="A to I editase" evidence="12">
    <location>
        <begin position="73"/>
        <end position="459"/>
    </location>
</feature>
<dbReference type="Pfam" id="PF02137">
    <property type="entry name" value="A_deamin"/>
    <property type="match status" value="1"/>
</dbReference>
<keyword evidence="4" id="KW-0862">Zinc</keyword>
<evidence type="ECO:0000256" key="6">
    <source>
        <dbReference type="ARBA" id="ARBA00037784"/>
    </source>
</evidence>
<evidence type="ECO:0000313" key="14">
    <source>
        <dbReference type="Proteomes" id="UP001174909"/>
    </source>
</evidence>
<dbReference type="GO" id="GO:0008033">
    <property type="term" value="P:tRNA processing"/>
    <property type="evidence" value="ECO:0007669"/>
    <property type="project" value="UniProtKB-KW"/>
</dbReference>
<evidence type="ECO:0000256" key="1">
    <source>
        <dbReference type="ARBA" id="ARBA00022694"/>
    </source>
</evidence>
<organism evidence="13 14">
    <name type="scientific">Geodia barretti</name>
    <name type="common">Barrett's horny sponge</name>
    <dbReference type="NCBI Taxonomy" id="519541"/>
    <lineage>
        <taxon>Eukaryota</taxon>
        <taxon>Metazoa</taxon>
        <taxon>Porifera</taxon>
        <taxon>Demospongiae</taxon>
        <taxon>Heteroscleromorpha</taxon>
        <taxon>Tetractinellida</taxon>
        <taxon>Astrophorina</taxon>
        <taxon>Geodiidae</taxon>
        <taxon>Geodia</taxon>
    </lineage>
</organism>
<evidence type="ECO:0000256" key="2">
    <source>
        <dbReference type="ARBA" id="ARBA00022723"/>
    </source>
</evidence>
<comment type="function">
    <text evidence="6">Specifically deaminates adenosine-37 to inosine in tRNA-Ala.</text>
</comment>
<protein>
    <recommendedName>
        <fullName evidence="9">tRNA-specific adenosine deaminase 1</fullName>
        <ecNumber evidence="8">3.5.4.34</ecNumber>
    </recommendedName>
    <alternativeName>
        <fullName evidence="10">tRNA-specific adenosine-37 deaminase</fullName>
    </alternativeName>
</protein>
<evidence type="ECO:0000256" key="11">
    <source>
        <dbReference type="ARBA" id="ARBA00047635"/>
    </source>
</evidence>
<dbReference type="PROSITE" id="PS50141">
    <property type="entry name" value="A_DEAMIN_EDITASE"/>
    <property type="match status" value="1"/>
</dbReference>
<dbReference type="SMART" id="SM00552">
    <property type="entry name" value="ADEAMc"/>
    <property type="match status" value="1"/>
</dbReference>